<dbReference type="InterPro" id="IPR013149">
    <property type="entry name" value="ADH-like_C"/>
</dbReference>
<dbReference type="InterPro" id="IPR020843">
    <property type="entry name" value="ER"/>
</dbReference>
<dbReference type="RefSeq" id="WP_068004894.1">
    <property type="nucleotide sequence ID" value="NZ_FOFM01000009.1"/>
</dbReference>
<dbReference type="GO" id="GO:0003960">
    <property type="term" value="F:quinone reductase (NADPH) activity"/>
    <property type="evidence" value="ECO:0007669"/>
    <property type="project" value="UniProtKB-EC"/>
</dbReference>
<feature type="domain" description="Enoyl reductase (ER)" evidence="3">
    <location>
        <begin position="11"/>
        <end position="319"/>
    </location>
</feature>
<evidence type="ECO:0000256" key="1">
    <source>
        <dbReference type="ARBA" id="ARBA00022857"/>
    </source>
</evidence>
<protein>
    <submittedName>
        <fullName evidence="4">Quinone oxidoreductase 1</fullName>
        <ecNumber evidence="4">1.6.5.5</ecNumber>
    </submittedName>
</protein>
<dbReference type="SUPFAM" id="SSF51735">
    <property type="entry name" value="NAD(P)-binding Rossmann-fold domains"/>
    <property type="match status" value="1"/>
</dbReference>
<keyword evidence="2 4" id="KW-0560">Oxidoreductase</keyword>
<name>A0A165ZGQ4_9HYPH</name>
<sequence length="322" mass="33616">MSLSIELQTVGGPEVFATVNTVVPDPTPEEVQVRQTTIGVNYVDIYHRKGLYPLPQFAAVLGVEGAGVVVAVGTNVANFHVGQRVAYAATPPGSYAETRNIPQGCLIGVPDDLSNRLVGSSMLRGLTAQMILRRVHSVSAKEFVLVHAGAGGLGQLVSRWATQLGAIVIATVGSERKIAIAKNAGAKAVFLHSDPNWAKKVIEFTGGQGVHLACDGIGGNMLKQTIACIRPFGTLANLGQPAGAVPPLHVEEIGSIKLSQPSVIAYIKNIADYRLAATDLFSALRSGLINAIGAEYALTDAALAHTELEAGRTTGSTILLPT</sequence>
<dbReference type="Pfam" id="PF00107">
    <property type="entry name" value="ADH_zinc_N"/>
    <property type="match status" value="1"/>
</dbReference>
<proteinExistence type="predicted"/>
<dbReference type="CDD" id="cd05286">
    <property type="entry name" value="QOR2"/>
    <property type="match status" value="1"/>
</dbReference>
<dbReference type="EMBL" id="LMCB01000012">
    <property type="protein sequence ID" value="KZL19881.1"/>
    <property type="molecule type" value="Genomic_DNA"/>
</dbReference>
<comment type="caution">
    <text evidence="4">The sequence shown here is derived from an EMBL/GenBank/DDBJ whole genome shotgun (WGS) entry which is preliminary data.</text>
</comment>
<dbReference type="AlphaFoldDB" id="A0A165ZGQ4"/>
<accession>A0A165ZGQ4</accession>
<dbReference type="Pfam" id="PF08240">
    <property type="entry name" value="ADH_N"/>
    <property type="match status" value="1"/>
</dbReference>
<dbReference type="GO" id="GO:0070402">
    <property type="term" value="F:NADPH binding"/>
    <property type="evidence" value="ECO:0007669"/>
    <property type="project" value="TreeGrafter"/>
</dbReference>
<evidence type="ECO:0000259" key="3">
    <source>
        <dbReference type="SMART" id="SM00829"/>
    </source>
</evidence>
<dbReference type="SMART" id="SM00829">
    <property type="entry name" value="PKS_ER"/>
    <property type="match status" value="1"/>
</dbReference>
<keyword evidence="1" id="KW-0521">NADP</keyword>
<evidence type="ECO:0000313" key="4">
    <source>
        <dbReference type="EMBL" id="KZL19881.1"/>
    </source>
</evidence>
<dbReference type="SUPFAM" id="SSF50129">
    <property type="entry name" value="GroES-like"/>
    <property type="match status" value="1"/>
</dbReference>
<dbReference type="InterPro" id="IPR036291">
    <property type="entry name" value="NAD(P)-bd_dom_sf"/>
</dbReference>
<dbReference type="GO" id="GO:0035925">
    <property type="term" value="F:mRNA 3'-UTR AU-rich region binding"/>
    <property type="evidence" value="ECO:0007669"/>
    <property type="project" value="TreeGrafter"/>
</dbReference>
<reference evidence="4 5" key="1">
    <citation type="journal article" date="2016" name="Front. Microbiol.">
        <title>Comparative Genomic Analysis Reveals a Diverse Repertoire of Genes Involved in Prokaryote-Eukaryote Interactions within the Pseudovibrio Genus.</title>
        <authorList>
            <person name="Romano S."/>
            <person name="Fernandez-Guerra A."/>
            <person name="Reen F.J."/>
            <person name="Glockner F.O."/>
            <person name="Crowley S.P."/>
            <person name="O'Sullivan O."/>
            <person name="Cotter P.D."/>
            <person name="Adams C."/>
            <person name="Dobson A.D."/>
            <person name="O'Gara F."/>
        </authorList>
    </citation>
    <scope>NUCLEOTIDE SEQUENCE [LARGE SCALE GENOMIC DNA]</scope>
    <source>
        <strain evidence="4 5">Ad2</strain>
    </source>
</reference>
<dbReference type="Gene3D" id="3.90.180.10">
    <property type="entry name" value="Medium-chain alcohol dehydrogenases, catalytic domain"/>
    <property type="match status" value="1"/>
</dbReference>
<dbReference type="PATRIC" id="fig|989403.3.peg.1812"/>
<dbReference type="STRING" id="989403.SAMN05421798_10961"/>
<dbReference type="PANTHER" id="PTHR48106">
    <property type="entry name" value="QUINONE OXIDOREDUCTASE PIG3-RELATED"/>
    <property type="match status" value="1"/>
</dbReference>
<evidence type="ECO:0000256" key="2">
    <source>
        <dbReference type="ARBA" id="ARBA00023002"/>
    </source>
</evidence>
<dbReference type="Proteomes" id="UP000076577">
    <property type="component" value="Unassembled WGS sequence"/>
</dbReference>
<dbReference type="InterPro" id="IPR047618">
    <property type="entry name" value="QOR-like"/>
</dbReference>
<dbReference type="Gene3D" id="3.40.50.720">
    <property type="entry name" value="NAD(P)-binding Rossmann-like Domain"/>
    <property type="match status" value="1"/>
</dbReference>
<organism evidence="4 5">
    <name type="scientific">Pseudovibrio axinellae</name>
    <dbReference type="NCBI Taxonomy" id="989403"/>
    <lineage>
        <taxon>Bacteria</taxon>
        <taxon>Pseudomonadati</taxon>
        <taxon>Pseudomonadota</taxon>
        <taxon>Alphaproteobacteria</taxon>
        <taxon>Hyphomicrobiales</taxon>
        <taxon>Stappiaceae</taxon>
        <taxon>Pseudovibrio</taxon>
    </lineage>
</organism>
<dbReference type="PANTHER" id="PTHR48106:SF13">
    <property type="entry name" value="QUINONE OXIDOREDUCTASE-RELATED"/>
    <property type="match status" value="1"/>
</dbReference>
<dbReference type="InterPro" id="IPR011032">
    <property type="entry name" value="GroES-like_sf"/>
</dbReference>
<gene>
    <name evidence="4" type="primary">qorA_1</name>
    <name evidence="4" type="ORF">PsAD2_01703</name>
</gene>
<evidence type="ECO:0000313" key="5">
    <source>
        <dbReference type="Proteomes" id="UP000076577"/>
    </source>
</evidence>
<keyword evidence="5" id="KW-1185">Reference proteome</keyword>
<dbReference type="EC" id="1.6.5.5" evidence="4"/>
<dbReference type="OrthoDB" id="9805883at2"/>
<dbReference type="InterPro" id="IPR013154">
    <property type="entry name" value="ADH-like_N"/>
</dbReference>
<dbReference type="GO" id="GO:0005829">
    <property type="term" value="C:cytosol"/>
    <property type="evidence" value="ECO:0007669"/>
    <property type="project" value="TreeGrafter"/>
</dbReference>